<evidence type="ECO:0000256" key="3">
    <source>
        <dbReference type="ARBA" id="ARBA00022475"/>
    </source>
</evidence>
<dbReference type="GO" id="GO:0050906">
    <property type="term" value="P:detection of stimulus involved in sensory perception"/>
    <property type="evidence" value="ECO:0007669"/>
    <property type="project" value="UniProtKB-ARBA"/>
</dbReference>
<evidence type="ECO:0000256" key="9">
    <source>
        <dbReference type="SAM" id="Phobius"/>
    </source>
</evidence>
<comment type="subcellular location">
    <subcellularLocation>
        <location evidence="1">Cell membrane</location>
        <topology evidence="1">Multi-pass membrane protein</topology>
    </subcellularLocation>
</comment>
<dbReference type="OrthoDB" id="5984008at2759"/>
<dbReference type="FunCoup" id="E0VB96">
    <property type="interactions" value="1"/>
</dbReference>
<dbReference type="STRING" id="121224.E0VB96"/>
<protein>
    <submittedName>
        <fullName evidence="11">Glutamate receptor U1, putative</fullName>
    </submittedName>
</protein>
<evidence type="ECO:0000313" key="12">
    <source>
        <dbReference type="EnsemblMetazoa" id="PHUM055380-PA"/>
    </source>
</evidence>
<accession>E0VB96</accession>
<proteinExistence type="inferred from homology"/>
<gene>
    <name evidence="12" type="primary">8239041</name>
    <name evidence="11" type="ORF">Phum_PHUM055380</name>
</gene>
<dbReference type="Pfam" id="PF00060">
    <property type="entry name" value="Lig_chan"/>
    <property type="match status" value="1"/>
</dbReference>
<dbReference type="eggNOG" id="KOG1052">
    <property type="taxonomic scope" value="Eukaryota"/>
</dbReference>
<dbReference type="RefSeq" id="XP_002423390.1">
    <property type="nucleotide sequence ID" value="XM_002423345.1"/>
</dbReference>
<dbReference type="InParanoid" id="E0VB96"/>
<evidence type="ECO:0000256" key="8">
    <source>
        <dbReference type="ARBA" id="ARBA00023180"/>
    </source>
</evidence>
<evidence type="ECO:0000256" key="5">
    <source>
        <dbReference type="ARBA" id="ARBA00022989"/>
    </source>
</evidence>
<dbReference type="VEuPathDB" id="VectorBase:PHUM055380"/>
<evidence type="ECO:0000256" key="4">
    <source>
        <dbReference type="ARBA" id="ARBA00022692"/>
    </source>
</evidence>
<dbReference type="GeneID" id="8239041"/>
<dbReference type="CTD" id="8239041"/>
<keyword evidence="3" id="KW-1003">Cell membrane</keyword>
<feature type="domain" description="Ionotropic glutamate receptor C-terminal" evidence="10">
    <location>
        <begin position="50"/>
        <end position="220"/>
    </location>
</feature>
<dbReference type="Proteomes" id="UP000009046">
    <property type="component" value="Unassembled WGS sequence"/>
</dbReference>
<comment type="similarity">
    <text evidence="2">Belongs to the glutamate-gated ion channel (TC 1.A.10.1) family.</text>
</comment>
<keyword evidence="4 9" id="KW-0812">Transmembrane</keyword>
<dbReference type="InterPro" id="IPR052192">
    <property type="entry name" value="Insect_Ionotropic_Sensory_Rcpt"/>
</dbReference>
<dbReference type="EMBL" id="DS235023">
    <property type="protein sequence ID" value="EEB10652.1"/>
    <property type="molecule type" value="Genomic_DNA"/>
</dbReference>
<dbReference type="OMA" id="EVHICLA"/>
<evidence type="ECO:0000313" key="11">
    <source>
        <dbReference type="EMBL" id="EEB10652.1"/>
    </source>
</evidence>
<reference evidence="11" key="2">
    <citation type="submission" date="2007-04" db="EMBL/GenBank/DDBJ databases">
        <title>The genome of the human body louse.</title>
        <authorList>
            <consortium name="The Human Body Louse Genome Consortium"/>
            <person name="Kirkness E."/>
            <person name="Walenz B."/>
            <person name="Hass B."/>
            <person name="Bruggner R."/>
            <person name="Strausberg R."/>
        </authorList>
    </citation>
    <scope>NUCLEOTIDE SEQUENCE</scope>
    <source>
        <strain evidence="11">USDA</strain>
    </source>
</reference>
<dbReference type="InterPro" id="IPR001320">
    <property type="entry name" value="Iontro_rcpt_C"/>
</dbReference>
<dbReference type="PANTHER" id="PTHR42643:SF24">
    <property type="entry name" value="IONOTROPIC RECEPTOR 60A"/>
    <property type="match status" value="1"/>
</dbReference>
<feature type="transmembrane region" description="Helical" evidence="9">
    <location>
        <begin position="294"/>
        <end position="312"/>
    </location>
</feature>
<dbReference type="GO" id="GO:0005886">
    <property type="term" value="C:plasma membrane"/>
    <property type="evidence" value="ECO:0007669"/>
    <property type="project" value="UniProtKB-SubCell"/>
</dbReference>
<feature type="transmembrane region" description="Helical" evidence="9">
    <location>
        <begin position="51"/>
        <end position="73"/>
    </location>
</feature>
<dbReference type="GO" id="GO:0015276">
    <property type="term" value="F:ligand-gated monoatomic ion channel activity"/>
    <property type="evidence" value="ECO:0007669"/>
    <property type="project" value="InterPro"/>
</dbReference>
<keyword evidence="5 9" id="KW-1133">Transmembrane helix</keyword>
<feature type="transmembrane region" description="Helical" evidence="9">
    <location>
        <begin position="121"/>
        <end position="142"/>
    </location>
</feature>
<keyword evidence="8" id="KW-0325">Glycoprotein</keyword>
<dbReference type="HOGENOM" id="CLU_689483_0_0_1"/>
<name>E0VB96_PEDHC</name>
<keyword evidence="13" id="KW-1185">Reference proteome</keyword>
<dbReference type="AlphaFoldDB" id="E0VB96"/>
<keyword evidence="6 9" id="KW-0472">Membrane</keyword>
<dbReference type="SUPFAM" id="SSF53850">
    <property type="entry name" value="Periplasmic binding protein-like II"/>
    <property type="match status" value="1"/>
</dbReference>
<dbReference type="EnsemblMetazoa" id="PHUM055380-RA">
    <property type="protein sequence ID" value="PHUM055380-PA"/>
    <property type="gene ID" value="PHUM055380"/>
</dbReference>
<dbReference type="PANTHER" id="PTHR42643">
    <property type="entry name" value="IONOTROPIC RECEPTOR 20A-RELATED"/>
    <property type="match status" value="1"/>
</dbReference>
<evidence type="ECO:0000256" key="6">
    <source>
        <dbReference type="ARBA" id="ARBA00023136"/>
    </source>
</evidence>
<evidence type="ECO:0000259" key="10">
    <source>
        <dbReference type="Pfam" id="PF00060"/>
    </source>
</evidence>
<evidence type="ECO:0000256" key="2">
    <source>
        <dbReference type="ARBA" id="ARBA00008685"/>
    </source>
</evidence>
<evidence type="ECO:0000313" key="13">
    <source>
        <dbReference type="Proteomes" id="UP000009046"/>
    </source>
</evidence>
<evidence type="ECO:0000256" key="7">
    <source>
        <dbReference type="ARBA" id="ARBA00023170"/>
    </source>
</evidence>
<dbReference type="EMBL" id="AAZO01000652">
    <property type="status" value="NOT_ANNOTATED_CDS"/>
    <property type="molecule type" value="Genomic_DNA"/>
</dbReference>
<dbReference type="KEGG" id="phu:Phum_PHUM055380"/>
<dbReference type="Gene3D" id="1.10.287.70">
    <property type="match status" value="1"/>
</dbReference>
<reference evidence="12" key="3">
    <citation type="submission" date="2021-02" db="UniProtKB">
        <authorList>
            <consortium name="EnsemblMetazoa"/>
        </authorList>
    </citation>
    <scope>IDENTIFICATION</scope>
    <source>
        <strain evidence="12">USDA</strain>
    </source>
</reference>
<reference evidence="11" key="1">
    <citation type="submission" date="2007-04" db="EMBL/GenBank/DDBJ databases">
        <title>Annotation of Pediculus humanus corporis strain USDA.</title>
        <authorList>
            <person name="Kirkness E."/>
            <person name="Hannick L."/>
            <person name="Hass B."/>
            <person name="Bruggner R."/>
            <person name="Lawson D."/>
            <person name="Bidwell S."/>
            <person name="Joardar V."/>
            <person name="Caler E."/>
            <person name="Walenz B."/>
            <person name="Inman J."/>
            <person name="Schobel S."/>
            <person name="Galinsky K."/>
            <person name="Amedeo P."/>
            <person name="Strausberg R."/>
        </authorList>
    </citation>
    <scope>NUCLEOTIDE SEQUENCE</scope>
    <source>
        <strain evidence="11">USDA</strain>
    </source>
</reference>
<keyword evidence="7 11" id="KW-0675">Receptor</keyword>
<evidence type="ECO:0000256" key="1">
    <source>
        <dbReference type="ARBA" id="ARBA00004651"/>
    </source>
</evidence>
<sequence length="400" mass="46155">MAVAFLPIMHALQSSITYSKPLTEFEWVLLMSRPTASANKSGLLAPFKGEVWILILISLIIAGPTMYYITYLTKKFSNRLLTTRNQYTLNSCAWFVYGALMKQGSTLNPEYDAPRLFFATWWIFITILTSFYTANLTAFLTLSHFKLTIETTKDIYDHKQNSFDYLKESFPQYGRLTTDSLPVRLENILKGKIYVTEKRKADKILLLNYLNKTREFLPENQRCAYVSTPKSILFKSMGFGYQKNSKIKSVLDPLINEFINGGIIDHLLQANLPLSKICPLEIGGRERKLLNSDLLTTYIAIFIGFGTAIIAFCGEKYYGSKPNNEGLNQNKNLFNNKIRDVLFENDKTAVLNENNFYYEYYKELIPFNYQRNGNFVIGGDNFGFMVPEKKPQRILYQFIH</sequence>
<organism>
    <name type="scientific">Pediculus humanus subsp. corporis</name>
    <name type="common">Body louse</name>
    <dbReference type="NCBI Taxonomy" id="121224"/>
    <lineage>
        <taxon>Eukaryota</taxon>
        <taxon>Metazoa</taxon>
        <taxon>Ecdysozoa</taxon>
        <taxon>Arthropoda</taxon>
        <taxon>Hexapoda</taxon>
        <taxon>Insecta</taxon>
        <taxon>Pterygota</taxon>
        <taxon>Neoptera</taxon>
        <taxon>Paraneoptera</taxon>
        <taxon>Psocodea</taxon>
        <taxon>Troctomorpha</taxon>
        <taxon>Phthiraptera</taxon>
        <taxon>Anoplura</taxon>
        <taxon>Pediculidae</taxon>
        <taxon>Pediculus</taxon>
    </lineage>
</organism>